<accession>A0AAW1Z0M9</accession>
<keyword evidence="2" id="KW-1185">Reference proteome</keyword>
<reference evidence="1 2" key="1">
    <citation type="submission" date="2024-05" db="EMBL/GenBank/DDBJ databases">
        <title>A high-quality chromosomal-level genome assembly of Topmouth culter (Culter alburnus).</title>
        <authorList>
            <person name="Zhao H."/>
        </authorList>
    </citation>
    <scope>NUCLEOTIDE SEQUENCE [LARGE SCALE GENOMIC DNA]</scope>
    <source>
        <strain evidence="1">CATC2023</strain>
        <tissue evidence="1">Muscle</tissue>
    </source>
</reference>
<dbReference type="Proteomes" id="UP001479290">
    <property type="component" value="Unassembled WGS sequence"/>
</dbReference>
<dbReference type="AlphaFoldDB" id="A0AAW1Z0M9"/>
<evidence type="ECO:0000313" key="2">
    <source>
        <dbReference type="Proteomes" id="UP001479290"/>
    </source>
</evidence>
<comment type="caution">
    <text evidence="1">The sequence shown here is derived from an EMBL/GenBank/DDBJ whole genome shotgun (WGS) entry which is preliminary data.</text>
</comment>
<dbReference type="EMBL" id="JAWDJR010000022">
    <property type="protein sequence ID" value="KAK9954402.1"/>
    <property type="molecule type" value="Genomic_DNA"/>
</dbReference>
<evidence type="ECO:0000313" key="1">
    <source>
        <dbReference type="EMBL" id="KAK9954402.1"/>
    </source>
</evidence>
<protein>
    <submittedName>
        <fullName evidence="1">Uncharacterized protein</fullName>
    </submittedName>
</protein>
<name>A0AAW1Z0M9_CULAL</name>
<organism evidence="1 2">
    <name type="scientific">Culter alburnus</name>
    <name type="common">Topmouth culter</name>
    <dbReference type="NCBI Taxonomy" id="194366"/>
    <lineage>
        <taxon>Eukaryota</taxon>
        <taxon>Metazoa</taxon>
        <taxon>Chordata</taxon>
        <taxon>Craniata</taxon>
        <taxon>Vertebrata</taxon>
        <taxon>Euteleostomi</taxon>
        <taxon>Actinopterygii</taxon>
        <taxon>Neopterygii</taxon>
        <taxon>Teleostei</taxon>
        <taxon>Ostariophysi</taxon>
        <taxon>Cypriniformes</taxon>
        <taxon>Xenocyprididae</taxon>
        <taxon>Xenocypridinae</taxon>
        <taxon>Culter</taxon>
    </lineage>
</organism>
<gene>
    <name evidence="1" type="ORF">ABG768_016470</name>
</gene>
<proteinExistence type="predicted"/>
<sequence length="119" mass="13313">MEKGRSGQRLVNSVAVPYRGGGQIHSLTCWRETQPSGKGGGLAGLALFILGGHFLGRGWKEPTHIPQREKKTGDLEECVRKREKLDHVLKSKLEEAVFSKCMWAVDVANFLWVKSVIQR</sequence>